<dbReference type="OrthoDB" id="9792690at2"/>
<sequence length="297" mass="31918">MPRLSAPRTGRASRIGWRAATCSTLDRGTRGGAAMSHDAMTQPAPDRLKFTTIAHATHRYLSPLSAEKATRLVDGLALREGAEVLDIGCGRAGFLLDLCERSPANGLGVDINSTFIAAARAEASRRGLDARVRLVDRALADVVGDAARFDAIVCMGSSQALGTFVEALAWAYAHLAPGGVALFADGFWRRRPDPGYLEALGGATEDEMNTHAGNTRLAREAGFRVLSTACASEDEWDAYEGRYCAAIERYVDANPTDPDTPAMAARIRAWHEAYLTWGRDTLGFGFYTLMKPAAHGL</sequence>
<comment type="caution">
    <text evidence="2">The sequence shown here is derived from an EMBL/GenBank/DDBJ whole genome shotgun (WGS) entry which is preliminary data.</text>
</comment>
<dbReference type="InterPro" id="IPR050723">
    <property type="entry name" value="CFA/CMAS"/>
</dbReference>
<gene>
    <name evidence="2" type="ORF">GF068_32655</name>
</gene>
<dbReference type="GO" id="GO:0008168">
    <property type="term" value="F:methyltransferase activity"/>
    <property type="evidence" value="ECO:0007669"/>
    <property type="project" value="UniProtKB-KW"/>
</dbReference>
<name>A0A6N7Q6X7_9BACT</name>
<reference evidence="2 3" key="1">
    <citation type="submission" date="2019-10" db="EMBL/GenBank/DDBJ databases">
        <title>A soil myxobacterium in the family Polyangiaceae.</title>
        <authorList>
            <person name="Li Y."/>
            <person name="Wang J."/>
        </authorList>
    </citation>
    <scope>NUCLEOTIDE SEQUENCE [LARGE SCALE GENOMIC DNA]</scope>
    <source>
        <strain evidence="2 3">DSM 14734</strain>
    </source>
</reference>
<dbReference type="GO" id="GO:0032259">
    <property type="term" value="P:methylation"/>
    <property type="evidence" value="ECO:0007669"/>
    <property type="project" value="UniProtKB-KW"/>
</dbReference>
<protein>
    <submittedName>
        <fullName evidence="2">Methyltransferase domain-containing protein</fullName>
    </submittedName>
</protein>
<dbReference type="CDD" id="cd02440">
    <property type="entry name" value="AdoMet_MTases"/>
    <property type="match status" value="1"/>
</dbReference>
<dbReference type="PANTHER" id="PTHR43667:SF2">
    <property type="entry name" value="FATTY ACID C-METHYL TRANSFERASE"/>
    <property type="match status" value="1"/>
</dbReference>
<proteinExistence type="predicted"/>
<evidence type="ECO:0000313" key="2">
    <source>
        <dbReference type="EMBL" id="MRG96641.1"/>
    </source>
</evidence>
<evidence type="ECO:0000259" key="1">
    <source>
        <dbReference type="Pfam" id="PF13649"/>
    </source>
</evidence>
<dbReference type="SUPFAM" id="SSF53335">
    <property type="entry name" value="S-adenosyl-L-methionine-dependent methyltransferases"/>
    <property type="match status" value="1"/>
</dbReference>
<dbReference type="InterPro" id="IPR041698">
    <property type="entry name" value="Methyltransf_25"/>
</dbReference>
<dbReference type="InterPro" id="IPR029063">
    <property type="entry name" value="SAM-dependent_MTases_sf"/>
</dbReference>
<dbReference type="Proteomes" id="UP000440224">
    <property type="component" value="Unassembled WGS sequence"/>
</dbReference>
<accession>A0A6N7Q6X7</accession>
<dbReference type="PANTHER" id="PTHR43667">
    <property type="entry name" value="CYCLOPROPANE-FATTY-ACYL-PHOSPHOLIPID SYNTHASE"/>
    <property type="match status" value="1"/>
</dbReference>
<feature type="domain" description="Methyltransferase" evidence="1">
    <location>
        <begin position="84"/>
        <end position="179"/>
    </location>
</feature>
<dbReference type="Gene3D" id="3.40.50.150">
    <property type="entry name" value="Vaccinia Virus protein VP39"/>
    <property type="match status" value="1"/>
</dbReference>
<keyword evidence="3" id="KW-1185">Reference proteome</keyword>
<organism evidence="2 3">
    <name type="scientific">Polyangium spumosum</name>
    <dbReference type="NCBI Taxonomy" id="889282"/>
    <lineage>
        <taxon>Bacteria</taxon>
        <taxon>Pseudomonadati</taxon>
        <taxon>Myxococcota</taxon>
        <taxon>Polyangia</taxon>
        <taxon>Polyangiales</taxon>
        <taxon>Polyangiaceae</taxon>
        <taxon>Polyangium</taxon>
    </lineage>
</organism>
<dbReference type="Pfam" id="PF13649">
    <property type="entry name" value="Methyltransf_25"/>
    <property type="match status" value="1"/>
</dbReference>
<dbReference type="AlphaFoldDB" id="A0A6N7Q6X7"/>
<keyword evidence="2" id="KW-0489">Methyltransferase</keyword>
<keyword evidence="2" id="KW-0808">Transferase</keyword>
<dbReference type="EMBL" id="WJIE01000012">
    <property type="protein sequence ID" value="MRG96641.1"/>
    <property type="molecule type" value="Genomic_DNA"/>
</dbReference>
<evidence type="ECO:0000313" key="3">
    <source>
        <dbReference type="Proteomes" id="UP000440224"/>
    </source>
</evidence>